<dbReference type="InterPro" id="IPR009597">
    <property type="entry name" value="DUF1206"/>
</dbReference>
<feature type="transmembrane region" description="Helical" evidence="1">
    <location>
        <begin position="99"/>
        <end position="116"/>
    </location>
</feature>
<keyword evidence="1" id="KW-1133">Transmembrane helix</keyword>
<evidence type="ECO:0000313" key="3">
    <source>
        <dbReference type="EMBL" id="GGW91469.1"/>
    </source>
</evidence>
<keyword evidence="1" id="KW-0472">Membrane</keyword>
<reference evidence="3" key="1">
    <citation type="journal article" date="2014" name="Int. J. Syst. Evol. Microbiol.">
        <title>Complete genome sequence of Corynebacterium casei LMG S-19264T (=DSM 44701T), isolated from a smear-ripened cheese.</title>
        <authorList>
            <consortium name="US DOE Joint Genome Institute (JGI-PGF)"/>
            <person name="Walter F."/>
            <person name="Albersmeier A."/>
            <person name="Kalinowski J."/>
            <person name="Ruckert C."/>
        </authorList>
    </citation>
    <scope>NUCLEOTIDE SEQUENCE</scope>
    <source>
        <strain evidence="3">KCTC 22164</strain>
    </source>
</reference>
<dbReference type="RefSeq" id="WP_189407350.1">
    <property type="nucleotide sequence ID" value="NZ_BMXP01000007.1"/>
</dbReference>
<feature type="transmembrane region" description="Helical" evidence="1">
    <location>
        <begin position="60"/>
        <end position="78"/>
    </location>
</feature>
<evidence type="ECO:0000259" key="2">
    <source>
        <dbReference type="Pfam" id="PF06724"/>
    </source>
</evidence>
<feature type="transmembrane region" description="Helical" evidence="1">
    <location>
        <begin position="144"/>
        <end position="164"/>
    </location>
</feature>
<feature type="domain" description="DUF1206" evidence="2">
    <location>
        <begin position="14"/>
        <end position="79"/>
    </location>
</feature>
<dbReference type="AlphaFoldDB" id="A0A918JP37"/>
<organism evidence="3 4">
    <name type="scientific">Alteromonas halophila</name>
    <dbReference type="NCBI Taxonomy" id="516698"/>
    <lineage>
        <taxon>Bacteria</taxon>
        <taxon>Pseudomonadati</taxon>
        <taxon>Pseudomonadota</taxon>
        <taxon>Gammaproteobacteria</taxon>
        <taxon>Alteromonadales</taxon>
        <taxon>Alteromonadaceae</taxon>
        <taxon>Alteromonas/Salinimonas group</taxon>
        <taxon>Alteromonas</taxon>
    </lineage>
</organism>
<evidence type="ECO:0000256" key="1">
    <source>
        <dbReference type="SAM" id="Phobius"/>
    </source>
</evidence>
<feature type="transmembrane region" description="Helical" evidence="1">
    <location>
        <begin position="238"/>
        <end position="259"/>
    </location>
</feature>
<comment type="caution">
    <text evidence="3">The sequence shown here is derived from an EMBL/GenBank/DDBJ whole genome shotgun (WGS) entry which is preliminary data.</text>
</comment>
<proteinExistence type="predicted"/>
<dbReference type="EMBL" id="BMXP01000007">
    <property type="protein sequence ID" value="GGW91469.1"/>
    <property type="molecule type" value="Genomic_DNA"/>
</dbReference>
<feature type="domain" description="DUF1206" evidence="2">
    <location>
        <begin position="195"/>
        <end position="264"/>
    </location>
</feature>
<keyword evidence="4" id="KW-1185">Reference proteome</keyword>
<protein>
    <submittedName>
        <fullName evidence="3">Membrane protein</fullName>
    </submittedName>
</protein>
<accession>A0A918JP37</accession>
<reference evidence="3" key="2">
    <citation type="submission" date="2020-09" db="EMBL/GenBank/DDBJ databases">
        <authorList>
            <person name="Sun Q."/>
            <person name="Kim S."/>
        </authorList>
    </citation>
    <scope>NUCLEOTIDE SEQUENCE</scope>
    <source>
        <strain evidence="3">KCTC 22164</strain>
    </source>
</reference>
<keyword evidence="1" id="KW-0812">Transmembrane</keyword>
<evidence type="ECO:0000313" key="4">
    <source>
        <dbReference type="Proteomes" id="UP000631300"/>
    </source>
</evidence>
<gene>
    <name evidence="3" type="ORF">GCM10007391_27300</name>
</gene>
<feature type="domain" description="DUF1206" evidence="2">
    <location>
        <begin position="101"/>
        <end position="169"/>
    </location>
</feature>
<name>A0A918JP37_9ALTE</name>
<dbReference type="Proteomes" id="UP000631300">
    <property type="component" value="Unassembled WGS sequence"/>
</dbReference>
<dbReference type="Pfam" id="PF06724">
    <property type="entry name" value="DUF1206"/>
    <property type="match status" value="3"/>
</dbReference>
<feature type="transmembrane region" description="Helical" evidence="1">
    <location>
        <begin position="201"/>
        <end position="218"/>
    </location>
</feature>
<sequence length="266" mass="29011">MQTHSKWLSVIAGAGYSAKTVMYTMLGVFIISSAISALGSENTTQKHVFETIQSQPYGQVMLIAVVAGLICYALWRWLQCVLNTESLDMSKAKDVIMRVFLFVSGLIYLIAAYLGIKVFTGDDSSGQGGSDSQQMTAQLMQYEWGLIIVGAGAVAIIAFAFIQFKHAYTADFIKKFETERLSQGAQEATRKAGRVGYTARGVVYLLVGSFFAFAALNQDASEAGGLQKALETLTEQTFGQYLLGAVGVGFVMFGIYCAFEARYRRT</sequence>